<reference evidence="2" key="1">
    <citation type="journal article" date="2022" name="bioRxiv">
        <title>Sequencing and chromosome-scale assembly of the giantPleurodeles waltlgenome.</title>
        <authorList>
            <person name="Brown T."/>
            <person name="Elewa A."/>
            <person name="Iarovenko S."/>
            <person name="Subramanian E."/>
            <person name="Araus A.J."/>
            <person name="Petzold A."/>
            <person name="Susuki M."/>
            <person name="Suzuki K.-i.T."/>
            <person name="Hayashi T."/>
            <person name="Toyoda A."/>
            <person name="Oliveira C."/>
            <person name="Osipova E."/>
            <person name="Leigh N.D."/>
            <person name="Simon A."/>
            <person name="Yun M.H."/>
        </authorList>
    </citation>
    <scope>NUCLEOTIDE SEQUENCE</scope>
    <source>
        <strain evidence="2">20211129_DDA</strain>
        <tissue evidence="2">Liver</tissue>
    </source>
</reference>
<dbReference type="EMBL" id="JANPWB010000011">
    <property type="protein sequence ID" value="KAJ1125114.1"/>
    <property type="molecule type" value="Genomic_DNA"/>
</dbReference>
<dbReference type="Proteomes" id="UP001066276">
    <property type="component" value="Chromosome 7"/>
</dbReference>
<feature type="region of interest" description="Disordered" evidence="1">
    <location>
        <begin position="1"/>
        <end position="86"/>
    </location>
</feature>
<sequence>MESEHPKNNYDHGPVSDNAHIECQFGDNEVSARERPDEVLAPQPPLPDDAESHPLPRITPDETRNGRQEKVNRKQGGTDEEGPGCQ</sequence>
<protein>
    <submittedName>
        <fullName evidence="2">Uncharacterized protein</fullName>
    </submittedName>
</protein>
<organism evidence="2 3">
    <name type="scientific">Pleurodeles waltl</name>
    <name type="common">Iberian ribbed newt</name>
    <dbReference type="NCBI Taxonomy" id="8319"/>
    <lineage>
        <taxon>Eukaryota</taxon>
        <taxon>Metazoa</taxon>
        <taxon>Chordata</taxon>
        <taxon>Craniata</taxon>
        <taxon>Vertebrata</taxon>
        <taxon>Euteleostomi</taxon>
        <taxon>Amphibia</taxon>
        <taxon>Batrachia</taxon>
        <taxon>Caudata</taxon>
        <taxon>Salamandroidea</taxon>
        <taxon>Salamandridae</taxon>
        <taxon>Pleurodelinae</taxon>
        <taxon>Pleurodeles</taxon>
    </lineage>
</organism>
<evidence type="ECO:0000256" key="1">
    <source>
        <dbReference type="SAM" id="MobiDB-lite"/>
    </source>
</evidence>
<accession>A0AAV7PBJ3</accession>
<feature type="compositionally biased region" description="Basic and acidic residues" evidence="1">
    <location>
        <begin position="1"/>
        <end position="10"/>
    </location>
</feature>
<dbReference type="AlphaFoldDB" id="A0AAV7PBJ3"/>
<feature type="compositionally biased region" description="Basic and acidic residues" evidence="1">
    <location>
        <begin position="50"/>
        <end position="72"/>
    </location>
</feature>
<gene>
    <name evidence="2" type="ORF">NDU88_003552</name>
</gene>
<evidence type="ECO:0000313" key="2">
    <source>
        <dbReference type="EMBL" id="KAJ1125114.1"/>
    </source>
</evidence>
<name>A0AAV7PBJ3_PLEWA</name>
<proteinExistence type="predicted"/>
<comment type="caution">
    <text evidence="2">The sequence shown here is derived from an EMBL/GenBank/DDBJ whole genome shotgun (WGS) entry which is preliminary data.</text>
</comment>
<keyword evidence="3" id="KW-1185">Reference proteome</keyword>
<evidence type="ECO:0000313" key="3">
    <source>
        <dbReference type="Proteomes" id="UP001066276"/>
    </source>
</evidence>